<gene>
    <name evidence="1" type="ORF">MTR67_051270</name>
</gene>
<dbReference type="EMBL" id="CP133623">
    <property type="protein sequence ID" value="WMV57885.1"/>
    <property type="molecule type" value="Genomic_DNA"/>
</dbReference>
<reference evidence="1" key="1">
    <citation type="submission" date="2023-08" db="EMBL/GenBank/DDBJ databases">
        <title>A de novo genome assembly of Solanum verrucosum Schlechtendal, a Mexican diploid species geographically isolated from the other diploid A-genome species in potato relatives.</title>
        <authorList>
            <person name="Hosaka K."/>
        </authorList>
    </citation>
    <scope>NUCLEOTIDE SEQUENCE</scope>
    <source>
        <tissue evidence="1">Young leaves</tissue>
    </source>
</reference>
<sequence length="35" mass="4033">MLDGVELLFLSKIGKHIHNTMDTKKMIIKYPGFGR</sequence>
<organism evidence="1 2">
    <name type="scientific">Solanum verrucosum</name>
    <dbReference type="NCBI Taxonomy" id="315347"/>
    <lineage>
        <taxon>Eukaryota</taxon>
        <taxon>Viridiplantae</taxon>
        <taxon>Streptophyta</taxon>
        <taxon>Embryophyta</taxon>
        <taxon>Tracheophyta</taxon>
        <taxon>Spermatophyta</taxon>
        <taxon>Magnoliopsida</taxon>
        <taxon>eudicotyledons</taxon>
        <taxon>Gunneridae</taxon>
        <taxon>Pentapetalae</taxon>
        <taxon>asterids</taxon>
        <taxon>lamiids</taxon>
        <taxon>Solanales</taxon>
        <taxon>Solanaceae</taxon>
        <taxon>Solanoideae</taxon>
        <taxon>Solaneae</taxon>
        <taxon>Solanum</taxon>
    </lineage>
</organism>
<accession>A0AAF0V4U0</accession>
<proteinExistence type="predicted"/>
<dbReference type="Proteomes" id="UP001234989">
    <property type="component" value="Chromosome 12"/>
</dbReference>
<keyword evidence="2" id="KW-1185">Reference proteome</keyword>
<evidence type="ECO:0000313" key="1">
    <source>
        <dbReference type="EMBL" id="WMV57885.1"/>
    </source>
</evidence>
<evidence type="ECO:0000313" key="2">
    <source>
        <dbReference type="Proteomes" id="UP001234989"/>
    </source>
</evidence>
<name>A0AAF0V4U0_SOLVR</name>
<dbReference type="AlphaFoldDB" id="A0AAF0V4U0"/>
<protein>
    <submittedName>
        <fullName evidence="1">Uncharacterized protein</fullName>
    </submittedName>
</protein>